<dbReference type="EMBL" id="JACHFQ010000006">
    <property type="protein sequence ID" value="MBB5226810.1"/>
    <property type="molecule type" value="Genomic_DNA"/>
</dbReference>
<dbReference type="RefSeq" id="WP_184660407.1">
    <property type="nucleotide sequence ID" value="NZ_CP031518.1"/>
</dbReference>
<reference evidence="1 2" key="1">
    <citation type="submission" date="2020-08" db="EMBL/GenBank/DDBJ databases">
        <title>Genomic Encyclopedia of Type Strains, Phase IV (KMG-IV): sequencing the most valuable type-strain genomes for metagenomic binning, comparative biology and taxonomic classification.</title>
        <authorList>
            <person name="Goeker M."/>
        </authorList>
    </citation>
    <scope>NUCLEOTIDE SEQUENCE [LARGE SCALE GENOMIC DNA]</scope>
    <source>
        <strain evidence="1 2">DSM 103462</strain>
    </source>
</reference>
<evidence type="ECO:0000313" key="2">
    <source>
        <dbReference type="Proteomes" id="UP000518887"/>
    </source>
</evidence>
<protein>
    <submittedName>
        <fullName evidence="1">Uncharacterized protein</fullName>
    </submittedName>
</protein>
<keyword evidence="2" id="KW-1185">Reference proteome</keyword>
<dbReference type="Proteomes" id="UP000518887">
    <property type="component" value="Unassembled WGS sequence"/>
</dbReference>
<accession>A0A7W8GAL2</accession>
<gene>
    <name evidence="1" type="ORF">HNP76_002191</name>
</gene>
<comment type="caution">
    <text evidence="1">The sequence shown here is derived from an EMBL/GenBank/DDBJ whole genome shotgun (WGS) entry which is preliminary data.</text>
</comment>
<organism evidence="1 2">
    <name type="scientific">Treponema ruminis</name>
    <dbReference type="NCBI Taxonomy" id="744515"/>
    <lineage>
        <taxon>Bacteria</taxon>
        <taxon>Pseudomonadati</taxon>
        <taxon>Spirochaetota</taxon>
        <taxon>Spirochaetia</taxon>
        <taxon>Spirochaetales</taxon>
        <taxon>Treponemataceae</taxon>
        <taxon>Treponema</taxon>
    </lineage>
</organism>
<evidence type="ECO:0000313" key="1">
    <source>
        <dbReference type="EMBL" id="MBB5226810.1"/>
    </source>
</evidence>
<sequence length="67" mass="7822">MWNRTLVSGYPVVKEGILLPLKITEIKDWDNGLEGWITAELPDERSLTFFDVDYAINKEKYEIGQFD</sequence>
<dbReference type="AlphaFoldDB" id="A0A7W8GAL2"/>
<name>A0A7W8GAL2_9SPIR</name>
<proteinExistence type="predicted"/>